<name>A0A8K0DPJ9_IGNLU</name>
<evidence type="ECO:0000256" key="1">
    <source>
        <dbReference type="SAM" id="MobiDB-lite"/>
    </source>
</evidence>
<dbReference type="AlphaFoldDB" id="A0A8K0DPJ9"/>
<proteinExistence type="predicted"/>
<sequence>MDEKYADCGIRLDSYVTVKDSGDEKIMRPSNLPASQLAVPAEMYFDHPQENDDDLIILQMARSLQSDSAKNKNCDSCDMNTNVTVTRAENMEVNDTEDADTINSKASFKDFSSDDPLINKSYIPSSSDAESGRNSDSQRLEIDNEITEDEAVSDAAEEEQRCVVVNANSWSDATKGSTTFDTCPDSAMLNFDREAKKTPITDELLDLIVRETHLYAHQCLGREKFTESRLNSWRKTDCEKIRRFLLVLVMDQSSSICKFVPTTHFCDNKHPDLDKGVQSEANIGKSG</sequence>
<gene>
    <name evidence="2" type="ORF">ILUMI_02039</name>
</gene>
<reference evidence="2" key="1">
    <citation type="submission" date="2019-08" db="EMBL/GenBank/DDBJ databases">
        <title>The genome of the North American firefly Photinus pyralis.</title>
        <authorList>
            <consortium name="Photinus pyralis genome working group"/>
            <person name="Fallon T.R."/>
            <person name="Sander Lower S.E."/>
            <person name="Weng J.-K."/>
        </authorList>
    </citation>
    <scope>NUCLEOTIDE SEQUENCE</scope>
    <source>
        <strain evidence="2">TRF0915ILg1</strain>
        <tissue evidence="2">Whole body</tissue>
    </source>
</reference>
<evidence type="ECO:0000313" key="2">
    <source>
        <dbReference type="EMBL" id="KAF2904150.1"/>
    </source>
</evidence>
<organism evidence="2 3">
    <name type="scientific">Ignelater luminosus</name>
    <name type="common">Cucubano</name>
    <name type="synonym">Pyrophorus luminosus</name>
    <dbReference type="NCBI Taxonomy" id="2038154"/>
    <lineage>
        <taxon>Eukaryota</taxon>
        <taxon>Metazoa</taxon>
        <taxon>Ecdysozoa</taxon>
        <taxon>Arthropoda</taxon>
        <taxon>Hexapoda</taxon>
        <taxon>Insecta</taxon>
        <taxon>Pterygota</taxon>
        <taxon>Neoptera</taxon>
        <taxon>Endopterygota</taxon>
        <taxon>Coleoptera</taxon>
        <taxon>Polyphaga</taxon>
        <taxon>Elateriformia</taxon>
        <taxon>Elateroidea</taxon>
        <taxon>Elateridae</taxon>
        <taxon>Agrypninae</taxon>
        <taxon>Pyrophorini</taxon>
        <taxon>Ignelater</taxon>
    </lineage>
</organism>
<comment type="caution">
    <text evidence="2">The sequence shown here is derived from an EMBL/GenBank/DDBJ whole genome shotgun (WGS) entry which is preliminary data.</text>
</comment>
<keyword evidence="3" id="KW-1185">Reference proteome</keyword>
<protein>
    <recommendedName>
        <fullName evidence="4">PiggyBac transposable element-derived protein domain-containing protein</fullName>
    </recommendedName>
</protein>
<evidence type="ECO:0000313" key="3">
    <source>
        <dbReference type="Proteomes" id="UP000801492"/>
    </source>
</evidence>
<dbReference type="Proteomes" id="UP000801492">
    <property type="component" value="Unassembled WGS sequence"/>
</dbReference>
<feature type="region of interest" description="Disordered" evidence="1">
    <location>
        <begin position="119"/>
        <end position="138"/>
    </location>
</feature>
<accession>A0A8K0DPJ9</accession>
<dbReference type="EMBL" id="VTPC01000842">
    <property type="protein sequence ID" value="KAF2904150.1"/>
    <property type="molecule type" value="Genomic_DNA"/>
</dbReference>
<evidence type="ECO:0008006" key="4">
    <source>
        <dbReference type="Google" id="ProtNLM"/>
    </source>
</evidence>